<proteinExistence type="predicted"/>
<gene>
    <name evidence="1" type="ORF">P7H59_11205</name>
</gene>
<name>A0ABU3FSQ0_9ENTE</name>
<sequence length="46" mass="5410">MYFENEIGWIYINNQTITAATFEEVIYFKSAHTIDLNQYSMILSVS</sequence>
<dbReference type="Proteomes" id="UP001265301">
    <property type="component" value="Unassembled WGS sequence"/>
</dbReference>
<dbReference type="RefSeq" id="WP_311819586.1">
    <property type="nucleotide sequence ID" value="NZ_JARQBN010000024.1"/>
</dbReference>
<evidence type="ECO:0000313" key="1">
    <source>
        <dbReference type="EMBL" id="MDT2829008.1"/>
    </source>
</evidence>
<organism evidence="1 2">
    <name type="scientific">Enterococcus viikkiensis</name>
    <dbReference type="NCBI Taxonomy" id="930854"/>
    <lineage>
        <taxon>Bacteria</taxon>
        <taxon>Bacillati</taxon>
        <taxon>Bacillota</taxon>
        <taxon>Bacilli</taxon>
        <taxon>Lactobacillales</taxon>
        <taxon>Enterococcaceae</taxon>
        <taxon>Enterococcus</taxon>
    </lineage>
</organism>
<keyword evidence="2" id="KW-1185">Reference proteome</keyword>
<protein>
    <submittedName>
        <fullName evidence="1">Uncharacterized protein</fullName>
    </submittedName>
</protein>
<reference evidence="1 2" key="1">
    <citation type="submission" date="2023-03" db="EMBL/GenBank/DDBJ databases">
        <authorList>
            <person name="Shen W."/>
            <person name="Cai J."/>
        </authorList>
    </citation>
    <scope>NUCLEOTIDE SEQUENCE [LARGE SCALE GENOMIC DNA]</scope>
    <source>
        <strain evidence="1 2">B101</strain>
    </source>
</reference>
<comment type="caution">
    <text evidence="1">The sequence shown here is derived from an EMBL/GenBank/DDBJ whole genome shotgun (WGS) entry which is preliminary data.</text>
</comment>
<evidence type="ECO:0000313" key="2">
    <source>
        <dbReference type="Proteomes" id="UP001265301"/>
    </source>
</evidence>
<accession>A0ABU3FSQ0</accession>
<dbReference type="EMBL" id="JARQBN010000024">
    <property type="protein sequence ID" value="MDT2829008.1"/>
    <property type="molecule type" value="Genomic_DNA"/>
</dbReference>